<evidence type="ECO:0000313" key="5">
    <source>
        <dbReference type="EMBL" id="AFD07784.1"/>
    </source>
</evidence>
<keyword evidence="3" id="KW-0804">Transcription</keyword>
<gene>
    <name evidence="5" type="ordered locus">Solca_2755</name>
</gene>
<dbReference type="InterPro" id="IPR018060">
    <property type="entry name" value="HTH_AraC"/>
</dbReference>
<evidence type="ECO:0000256" key="3">
    <source>
        <dbReference type="ARBA" id="ARBA00023163"/>
    </source>
</evidence>
<dbReference type="eggNOG" id="COG2207">
    <property type="taxonomic scope" value="Bacteria"/>
</dbReference>
<keyword evidence="2" id="KW-0238">DNA-binding</keyword>
<feature type="domain" description="HTH araC/xylS-type" evidence="4">
    <location>
        <begin position="157"/>
        <end position="253"/>
    </location>
</feature>
<dbReference type="SMART" id="SM00342">
    <property type="entry name" value="HTH_ARAC"/>
    <property type="match status" value="1"/>
</dbReference>
<dbReference type="Gene3D" id="1.10.10.60">
    <property type="entry name" value="Homeodomain-like"/>
    <property type="match status" value="1"/>
</dbReference>
<evidence type="ECO:0000259" key="4">
    <source>
        <dbReference type="PROSITE" id="PS01124"/>
    </source>
</evidence>
<dbReference type="GO" id="GO:0043565">
    <property type="term" value="F:sequence-specific DNA binding"/>
    <property type="evidence" value="ECO:0007669"/>
    <property type="project" value="InterPro"/>
</dbReference>
<dbReference type="OrthoDB" id="323290at2"/>
<dbReference type="InterPro" id="IPR046532">
    <property type="entry name" value="DUF6597"/>
</dbReference>
<dbReference type="PANTHER" id="PTHR46796">
    <property type="entry name" value="HTH-TYPE TRANSCRIPTIONAL ACTIVATOR RHAS-RELATED"/>
    <property type="match status" value="1"/>
</dbReference>
<dbReference type="PANTHER" id="PTHR46796:SF13">
    <property type="entry name" value="HTH-TYPE TRANSCRIPTIONAL ACTIVATOR RHAS"/>
    <property type="match status" value="1"/>
</dbReference>
<reference evidence="5" key="1">
    <citation type="submission" date="2012-02" db="EMBL/GenBank/DDBJ databases">
        <title>The complete genome of Solitalea canadensis DSM 3403.</title>
        <authorList>
            <consortium name="US DOE Joint Genome Institute (JGI-PGF)"/>
            <person name="Lucas S."/>
            <person name="Copeland A."/>
            <person name="Lapidus A."/>
            <person name="Glavina del Rio T."/>
            <person name="Dalin E."/>
            <person name="Tice H."/>
            <person name="Bruce D."/>
            <person name="Goodwin L."/>
            <person name="Pitluck S."/>
            <person name="Peters L."/>
            <person name="Ovchinnikova G."/>
            <person name="Lu M."/>
            <person name="Kyrpides N."/>
            <person name="Mavromatis K."/>
            <person name="Ivanova N."/>
            <person name="Brettin T."/>
            <person name="Detter J.C."/>
            <person name="Han C."/>
            <person name="Larimer F."/>
            <person name="Land M."/>
            <person name="Hauser L."/>
            <person name="Markowitz V."/>
            <person name="Cheng J.-F."/>
            <person name="Hugenholtz P."/>
            <person name="Woyke T."/>
            <person name="Wu D."/>
            <person name="Spring S."/>
            <person name="Schroeder M."/>
            <person name="Kopitz M."/>
            <person name="Brambilla E."/>
            <person name="Klenk H.-P."/>
            <person name="Eisen J.A."/>
        </authorList>
    </citation>
    <scope>NUCLEOTIDE SEQUENCE</scope>
    <source>
        <strain evidence="5">DSM 3403</strain>
    </source>
</reference>
<keyword evidence="6" id="KW-1185">Reference proteome</keyword>
<evidence type="ECO:0000256" key="1">
    <source>
        <dbReference type="ARBA" id="ARBA00023015"/>
    </source>
</evidence>
<dbReference type="KEGG" id="scn:Solca_2755"/>
<evidence type="ECO:0000256" key="2">
    <source>
        <dbReference type="ARBA" id="ARBA00023125"/>
    </source>
</evidence>
<dbReference type="Proteomes" id="UP000007590">
    <property type="component" value="Chromosome"/>
</dbReference>
<protein>
    <submittedName>
        <fullName evidence="5">Transcriptional regulator, AraC family</fullName>
    </submittedName>
</protein>
<dbReference type="InterPro" id="IPR050204">
    <property type="entry name" value="AraC_XylS_family_regulators"/>
</dbReference>
<dbReference type="AlphaFoldDB" id="H8KRZ6"/>
<dbReference type="HOGENOM" id="CLU_066193_1_1_10"/>
<sequence>MKIEKYTPSQVLIPYIKEFILIESGLEFSSRTIPDTSVVLSFRFRGNVLKIDGEQQDSLPVSAIAGLRKSSRQFIYSYHTSNLLVIFQEGGIKAFSKIPAHELFELSISTENLFAVNQLNDLLEQLAEAPTNKHRITIIASFLLKKLLFNKKDQLVIQATQLIRQQYGNIRIKELASSLHISQDPFEKRFRALIGSTPKQYASIIRLRNLINKYPSYPSLTEASLEAGYFDQSHFIKDFSLFTGQTPKDFFKSSLYW</sequence>
<dbReference type="GO" id="GO:0003700">
    <property type="term" value="F:DNA-binding transcription factor activity"/>
    <property type="evidence" value="ECO:0007669"/>
    <property type="project" value="InterPro"/>
</dbReference>
<organism evidence="5 6">
    <name type="scientific">Solitalea canadensis (strain ATCC 29591 / DSM 3403 / JCM 21819 / LMG 8368 / NBRC 15130 / NCIMB 12057 / USAM 9D)</name>
    <name type="common">Flexibacter canadensis</name>
    <dbReference type="NCBI Taxonomy" id="929556"/>
    <lineage>
        <taxon>Bacteria</taxon>
        <taxon>Pseudomonadati</taxon>
        <taxon>Bacteroidota</taxon>
        <taxon>Sphingobacteriia</taxon>
        <taxon>Sphingobacteriales</taxon>
        <taxon>Sphingobacteriaceae</taxon>
        <taxon>Solitalea</taxon>
    </lineage>
</organism>
<keyword evidence="1" id="KW-0805">Transcription regulation</keyword>
<dbReference type="Pfam" id="PF12833">
    <property type="entry name" value="HTH_18"/>
    <property type="match status" value="1"/>
</dbReference>
<dbReference type="Pfam" id="PF20240">
    <property type="entry name" value="DUF6597"/>
    <property type="match status" value="1"/>
</dbReference>
<name>H8KRZ6_SOLCM</name>
<evidence type="ECO:0000313" key="6">
    <source>
        <dbReference type="Proteomes" id="UP000007590"/>
    </source>
</evidence>
<dbReference type="RefSeq" id="WP_014681011.1">
    <property type="nucleotide sequence ID" value="NC_017770.1"/>
</dbReference>
<proteinExistence type="predicted"/>
<accession>H8KRZ6</accession>
<dbReference type="PROSITE" id="PS01124">
    <property type="entry name" value="HTH_ARAC_FAMILY_2"/>
    <property type="match status" value="1"/>
</dbReference>
<dbReference type="EMBL" id="CP003349">
    <property type="protein sequence ID" value="AFD07784.1"/>
    <property type="molecule type" value="Genomic_DNA"/>
</dbReference>
<dbReference type="STRING" id="929556.Solca_2755"/>